<dbReference type="InterPro" id="IPR001563">
    <property type="entry name" value="Peptidase_S10"/>
</dbReference>
<protein>
    <submittedName>
        <fullName evidence="6">Uncharacterized protein</fullName>
    </submittedName>
</protein>
<dbReference type="PROSITE" id="PS00560">
    <property type="entry name" value="CARBOXYPEPT_SER_HIS"/>
    <property type="match status" value="1"/>
</dbReference>
<dbReference type="Gene3D" id="3.40.50.1820">
    <property type="entry name" value="alpha/beta hydrolase"/>
    <property type="match status" value="1"/>
</dbReference>
<feature type="region of interest" description="Disordered" evidence="4">
    <location>
        <begin position="1"/>
        <end position="22"/>
    </location>
</feature>
<feature type="compositionally biased region" description="Polar residues" evidence="4">
    <location>
        <begin position="10"/>
        <end position="22"/>
    </location>
</feature>
<dbReference type="SUPFAM" id="SSF53474">
    <property type="entry name" value="alpha/beta-Hydrolases"/>
    <property type="match status" value="1"/>
</dbReference>
<dbReference type="PANTHER" id="PTHR11802:SF204">
    <property type="entry name" value="OS11G0460800 PROTEIN"/>
    <property type="match status" value="1"/>
</dbReference>
<name>A0ABC9D611_9POAL</name>
<feature type="signal peptide" evidence="5">
    <location>
        <begin position="1"/>
        <end position="46"/>
    </location>
</feature>
<dbReference type="InterPro" id="IPR033124">
    <property type="entry name" value="Ser_caboxypep_his_AS"/>
</dbReference>
<dbReference type="Proteomes" id="UP001497457">
    <property type="component" value="Chromosome 31b"/>
</dbReference>
<dbReference type="PANTHER" id="PTHR11802">
    <property type="entry name" value="SERINE PROTEASE FAMILY S10 SERINE CARBOXYPEPTIDASE"/>
    <property type="match status" value="1"/>
</dbReference>
<dbReference type="Pfam" id="PF00450">
    <property type="entry name" value="Peptidase_S10"/>
    <property type="match status" value="1"/>
</dbReference>
<reference evidence="7" key="1">
    <citation type="submission" date="2024-06" db="EMBL/GenBank/DDBJ databases">
        <authorList>
            <person name="Ryan C."/>
        </authorList>
    </citation>
    <scope>NUCLEOTIDE SEQUENCE [LARGE SCALE GENOMIC DNA]</scope>
</reference>
<dbReference type="InterPro" id="IPR029058">
    <property type="entry name" value="AB_hydrolase_fold"/>
</dbReference>
<dbReference type="EMBL" id="OZ075141">
    <property type="protein sequence ID" value="CAL5031810.1"/>
    <property type="molecule type" value="Genomic_DNA"/>
</dbReference>
<gene>
    <name evidence="6" type="ORF">URODEC1_LOCUS81919</name>
</gene>
<comment type="similarity">
    <text evidence="1">Belongs to the peptidase S10 family.</text>
</comment>
<evidence type="ECO:0000256" key="3">
    <source>
        <dbReference type="ARBA" id="ARBA00023180"/>
    </source>
</evidence>
<reference evidence="6 7" key="2">
    <citation type="submission" date="2024-10" db="EMBL/GenBank/DDBJ databases">
        <authorList>
            <person name="Ryan C."/>
        </authorList>
    </citation>
    <scope>NUCLEOTIDE SEQUENCE [LARGE SCALE GENOMIC DNA]</scope>
</reference>
<dbReference type="FunFam" id="3.40.50.12670:FF:000001">
    <property type="entry name" value="Carboxypeptidase"/>
    <property type="match status" value="1"/>
</dbReference>
<feature type="chain" id="PRO_5044859478" evidence="5">
    <location>
        <begin position="47"/>
        <end position="516"/>
    </location>
</feature>
<evidence type="ECO:0000256" key="2">
    <source>
        <dbReference type="ARBA" id="ARBA00022729"/>
    </source>
</evidence>
<dbReference type="AlphaFoldDB" id="A0ABC9D611"/>
<evidence type="ECO:0000256" key="4">
    <source>
        <dbReference type="SAM" id="MobiDB-lite"/>
    </source>
</evidence>
<proteinExistence type="inferred from homology"/>
<dbReference type="FunFam" id="3.40.50.1820:FF:000072">
    <property type="entry name" value="Serine carboxypeptidase-like 19"/>
    <property type="match status" value="1"/>
</dbReference>
<evidence type="ECO:0000313" key="6">
    <source>
        <dbReference type="EMBL" id="CAL5031810.1"/>
    </source>
</evidence>
<sequence length="516" mass="57038">MPSNHRPALQQRQSTAMSNRNSGGSCSLVLPLWLLLLLAILRLPAAAVGSGHVVTGMRGFDGPLPFYLETGYVEVDERLGVQLFYYFVRSERDPDEDPLVLWLSGGPGCSGISGLAYEIGPLQFDAEGYSGGFPTLLYRPEAWTKVSNIIFVDSPVGTGFSYATSEEGLKTGDTKAVKQLLIFLRKWLQDHPQFLSNPLYIAGDSYSGLIVPSLTIEIDRCIELGEEPRFNLKGYIAGNPVTDIQFDTDGHIPYLHGMGLVSDELYEVVDHLMKVKMIYIIHFPAKVPDALKITIKNARENCGGKYSAPCSAACTEAIQAIDNCTRDINLQHILEPACPDELWSPKTLAETDGTSRVMLESAVILSGFKCTQAKYILANIWGNDATIQESLGVRKGTIGTWIRFNRDLPYTGDIQSTVEYHSRLATKGYAALIYSGDHDAGITLVGTQAWIRYLNLTIVDDWRPWYVGVQQVAGFTRSYSSNLTFATVKGAGHIAPSYKPLECQIMFRRWISQDPL</sequence>
<organism evidence="6 7">
    <name type="scientific">Urochloa decumbens</name>
    <dbReference type="NCBI Taxonomy" id="240449"/>
    <lineage>
        <taxon>Eukaryota</taxon>
        <taxon>Viridiplantae</taxon>
        <taxon>Streptophyta</taxon>
        <taxon>Embryophyta</taxon>
        <taxon>Tracheophyta</taxon>
        <taxon>Spermatophyta</taxon>
        <taxon>Magnoliopsida</taxon>
        <taxon>Liliopsida</taxon>
        <taxon>Poales</taxon>
        <taxon>Poaceae</taxon>
        <taxon>PACMAD clade</taxon>
        <taxon>Panicoideae</taxon>
        <taxon>Panicodae</taxon>
        <taxon>Paniceae</taxon>
        <taxon>Melinidinae</taxon>
        <taxon>Urochloa</taxon>
    </lineage>
</organism>
<evidence type="ECO:0000313" key="7">
    <source>
        <dbReference type="Proteomes" id="UP001497457"/>
    </source>
</evidence>
<accession>A0ABC9D611</accession>
<keyword evidence="3" id="KW-0325">Glycoprotein</keyword>
<keyword evidence="7" id="KW-1185">Reference proteome</keyword>
<evidence type="ECO:0000256" key="5">
    <source>
        <dbReference type="SAM" id="SignalP"/>
    </source>
</evidence>
<keyword evidence="2 5" id="KW-0732">Signal</keyword>
<evidence type="ECO:0000256" key="1">
    <source>
        <dbReference type="ARBA" id="ARBA00009431"/>
    </source>
</evidence>
<dbReference type="PRINTS" id="PR00724">
    <property type="entry name" value="CRBOXYPTASEC"/>
</dbReference>